<evidence type="ECO:0000256" key="4">
    <source>
        <dbReference type="ARBA" id="ARBA00022679"/>
    </source>
</evidence>
<dbReference type="EC" id="2.7.13.3" evidence="2"/>
<keyword evidence="5" id="KW-0547">Nucleotide-binding</keyword>
<feature type="region of interest" description="Disordered" evidence="9">
    <location>
        <begin position="325"/>
        <end position="406"/>
    </location>
</feature>
<dbReference type="EMBL" id="PVNG01000029">
    <property type="protein sequence ID" value="PRX52984.1"/>
    <property type="molecule type" value="Genomic_DNA"/>
</dbReference>
<dbReference type="GO" id="GO:0016020">
    <property type="term" value="C:membrane"/>
    <property type="evidence" value="ECO:0007669"/>
    <property type="project" value="InterPro"/>
</dbReference>
<proteinExistence type="predicted"/>
<sequence>MRPRPGWMVGLAGFVPAFAAAVAVVLGDLAGAPGWHLVADLVGGVVACAGVWLCRRWPVAAGLVVIAVSVPAASASVAAGIAALLAALYRRPRVAIMMGAAGVVATLVRFAVRPPGLAPYPVWALVGVLFGAAVTAWGMLARTRRELLLSLAERARRAEAEQRLRAEEARRAERLGIAREMHDVLAHRLSLLAVHAGALEFNPDATAGEVAETAGVIRFSARLALEELRAVISVLRDPGSSSDAGAPMDQGMDLGALVEESRRAGMRVELRDHGVRLSEAPDVVGRAAYRIVQEGLTNARKHAPGQPVTVVVGGAGEGELVVEVRNPLPGGPAALTGDGRGAEPVGSGALGESGARPGPAGSGATADSGVGPGSAEAGPAGTGLAGLSGSEAETRPAGLSGSGGGTGLVGLAERATLAGGRLECGETADGEFRLAARLPWPR</sequence>
<dbReference type="Gene3D" id="3.30.565.10">
    <property type="entry name" value="Histidine kinase-like ATPase, C-terminal domain"/>
    <property type="match status" value="1"/>
</dbReference>
<gene>
    <name evidence="12" type="ORF">B0I32_129102</name>
</gene>
<evidence type="ECO:0000256" key="1">
    <source>
        <dbReference type="ARBA" id="ARBA00000085"/>
    </source>
</evidence>
<reference evidence="12 13" key="1">
    <citation type="submission" date="2018-03" db="EMBL/GenBank/DDBJ databases">
        <title>Genomic Encyclopedia of Type Strains, Phase III (KMG-III): the genomes of soil and plant-associated and newly described type strains.</title>
        <authorList>
            <person name="Whitman W."/>
        </authorList>
    </citation>
    <scope>NUCLEOTIDE SEQUENCE [LARGE SCALE GENOMIC DNA]</scope>
    <source>
        <strain evidence="12 13">CGMCC 4.7104</strain>
    </source>
</reference>
<evidence type="ECO:0000256" key="6">
    <source>
        <dbReference type="ARBA" id="ARBA00022777"/>
    </source>
</evidence>
<keyword evidence="10" id="KW-1133">Transmembrane helix</keyword>
<evidence type="ECO:0000256" key="8">
    <source>
        <dbReference type="ARBA" id="ARBA00023012"/>
    </source>
</evidence>
<keyword evidence="8" id="KW-0902">Two-component regulatory system</keyword>
<dbReference type="InterPro" id="IPR011712">
    <property type="entry name" value="Sig_transdc_His_kin_sub3_dim/P"/>
</dbReference>
<dbReference type="GO" id="GO:0046983">
    <property type="term" value="F:protein dimerization activity"/>
    <property type="evidence" value="ECO:0007669"/>
    <property type="project" value="InterPro"/>
</dbReference>
<comment type="catalytic activity">
    <reaction evidence="1">
        <text>ATP + protein L-histidine = ADP + protein N-phospho-L-histidine.</text>
        <dbReference type="EC" id="2.7.13.3"/>
    </reaction>
</comment>
<organism evidence="12 13">
    <name type="scientific">Nonomuraea fuscirosea</name>
    <dbReference type="NCBI Taxonomy" id="1291556"/>
    <lineage>
        <taxon>Bacteria</taxon>
        <taxon>Bacillati</taxon>
        <taxon>Actinomycetota</taxon>
        <taxon>Actinomycetes</taxon>
        <taxon>Streptosporangiales</taxon>
        <taxon>Streptosporangiaceae</taxon>
        <taxon>Nonomuraea</taxon>
    </lineage>
</organism>
<feature type="transmembrane region" description="Helical" evidence="10">
    <location>
        <begin position="6"/>
        <end position="27"/>
    </location>
</feature>
<dbReference type="PANTHER" id="PTHR24421">
    <property type="entry name" value="NITRATE/NITRITE SENSOR PROTEIN NARX-RELATED"/>
    <property type="match status" value="1"/>
</dbReference>
<keyword evidence="7" id="KW-0067">ATP-binding</keyword>
<dbReference type="AlphaFoldDB" id="A0A2T0M677"/>
<dbReference type="PANTHER" id="PTHR24421:SF10">
    <property type="entry name" value="NITRATE_NITRITE SENSOR PROTEIN NARQ"/>
    <property type="match status" value="1"/>
</dbReference>
<evidence type="ECO:0000259" key="11">
    <source>
        <dbReference type="Pfam" id="PF07730"/>
    </source>
</evidence>
<dbReference type="Proteomes" id="UP000238312">
    <property type="component" value="Unassembled WGS sequence"/>
</dbReference>
<feature type="compositionally biased region" description="Low complexity" evidence="9">
    <location>
        <begin position="353"/>
        <end position="366"/>
    </location>
</feature>
<dbReference type="InterPro" id="IPR036890">
    <property type="entry name" value="HATPase_C_sf"/>
</dbReference>
<evidence type="ECO:0000256" key="2">
    <source>
        <dbReference type="ARBA" id="ARBA00012438"/>
    </source>
</evidence>
<keyword evidence="10" id="KW-0812">Transmembrane</keyword>
<keyword evidence="4" id="KW-0808">Transferase</keyword>
<feature type="domain" description="Signal transduction histidine kinase subgroup 3 dimerisation and phosphoacceptor" evidence="11">
    <location>
        <begin position="173"/>
        <end position="238"/>
    </location>
</feature>
<evidence type="ECO:0000313" key="13">
    <source>
        <dbReference type="Proteomes" id="UP000238312"/>
    </source>
</evidence>
<feature type="transmembrane region" description="Helical" evidence="10">
    <location>
        <begin position="94"/>
        <end position="112"/>
    </location>
</feature>
<comment type="caution">
    <text evidence="12">The sequence shown here is derived from an EMBL/GenBank/DDBJ whole genome shotgun (WGS) entry which is preliminary data.</text>
</comment>
<evidence type="ECO:0000256" key="10">
    <source>
        <dbReference type="SAM" id="Phobius"/>
    </source>
</evidence>
<protein>
    <recommendedName>
        <fullName evidence="2">histidine kinase</fullName>
        <ecNumber evidence="2">2.7.13.3</ecNumber>
    </recommendedName>
</protein>
<evidence type="ECO:0000256" key="5">
    <source>
        <dbReference type="ARBA" id="ARBA00022741"/>
    </source>
</evidence>
<keyword evidence="13" id="KW-1185">Reference proteome</keyword>
<name>A0A2T0M677_9ACTN</name>
<evidence type="ECO:0000256" key="3">
    <source>
        <dbReference type="ARBA" id="ARBA00022553"/>
    </source>
</evidence>
<dbReference type="GO" id="GO:0005524">
    <property type="term" value="F:ATP binding"/>
    <property type="evidence" value="ECO:0007669"/>
    <property type="project" value="UniProtKB-KW"/>
</dbReference>
<accession>A0A2T0M677</accession>
<dbReference type="Gene3D" id="1.20.5.1930">
    <property type="match status" value="1"/>
</dbReference>
<dbReference type="Pfam" id="PF07730">
    <property type="entry name" value="HisKA_3"/>
    <property type="match status" value="1"/>
</dbReference>
<evidence type="ECO:0000256" key="9">
    <source>
        <dbReference type="SAM" id="MobiDB-lite"/>
    </source>
</evidence>
<evidence type="ECO:0000256" key="7">
    <source>
        <dbReference type="ARBA" id="ARBA00022840"/>
    </source>
</evidence>
<dbReference type="InterPro" id="IPR050482">
    <property type="entry name" value="Sensor_HK_TwoCompSys"/>
</dbReference>
<feature type="transmembrane region" description="Helical" evidence="10">
    <location>
        <begin position="34"/>
        <end position="53"/>
    </location>
</feature>
<evidence type="ECO:0000313" key="12">
    <source>
        <dbReference type="EMBL" id="PRX52984.1"/>
    </source>
</evidence>
<feature type="transmembrane region" description="Helical" evidence="10">
    <location>
        <begin position="59"/>
        <end position="87"/>
    </location>
</feature>
<keyword evidence="3" id="KW-0597">Phosphoprotein</keyword>
<dbReference type="GO" id="GO:0000155">
    <property type="term" value="F:phosphorelay sensor kinase activity"/>
    <property type="evidence" value="ECO:0007669"/>
    <property type="project" value="InterPro"/>
</dbReference>
<keyword evidence="10" id="KW-0472">Membrane</keyword>
<feature type="transmembrane region" description="Helical" evidence="10">
    <location>
        <begin position="118"/>
        <end position="140"/>
    </location>
</feature>
<keyword evidence="6 12" id="KW-0418">Kinase</keyword>